<reference evidence="1 2" key="1">
    <citation type="submission" date="2017-10" db="EMBL/GenBank/DDBJ databases">
        <title>Sequencing the genomes of 1000 actinobacteria strains.</title>
        <authorList>
            <person name="Klenk H.-P."/>
        </authorList>
    </citation>
    <scope>NUCLEOTIDE SEQUENCE [LARGE SCALE GENOMIC DNA]</scope>
    <source>
        <strain evidence="1 2">DSM 20688</strain>
    </source>
</reference>
<dbReference type="Proteomes" id="UP000221653">
    <property type="component" value="Unassembled WGS sequence"/>
</dbReference>
<name>A0A2A9DSR5_9CORY</name>
<protein>
    <submittedName>
        <fullName evidence="1">Uncharacterized protein</fullName>
    </submittedName>
</protein>
<sequence length="182" mass="20232">MSAPPVIVTDMFKHTESATRSEISRLEHTGIRATILRSYHGQSLRRLATMLRHPRSLARVNPGWRPPTLHVTTPESGRLDITVSRKRVSPHARALLRDEGYDSTAAYMVQLRFTHPDGRRCARSEAEAWIRALLPDEDASKVHEITTALTPTLCWLVTASGRVVDSPADWFGTVSDGEPTAA</sequence>
<dbReference type="EMBL" id="PDJF01000001">
    <property type="protein sequence ID" value="PFG28959.1"/>
    <property type="molecule type" value="Genomic_DNA"/>
</dbReference>
<evidence type="ECO:0000313" key="1">
    <source>
        <dbReference type="EMBL" id="PFG28959.1"/>
    </source>
</evidence>
<proteinExistence type="predicted"/>
<accession>A0A2A9DSR5</accession>
<comment type="caution">
    <text evidence="1">The sequence shown here is derived from an EMBL/GenBank/DDBJ whole genome shotgun (WGS) entry which is preliminary data.</text>
</comment>
<evidence type="ECO:0000313" key="2">
    <source>
        <dbReference type="Proteomes" id="UP000221653"/>
    </source>
</evidence>
<dbReference type="AlphaFoldDB" id="A0A2A9DSR5"/>
<organism evidence="1 2">
    <name type="scientific">Corynebacterium renale</name>
    <dbReference type="NCBI Taxonomy" id="1724"/>
    <lineage>
        <taxon>Bacteria</taxon>
        <taxon>Bacillati</taxon>
        <taxon>Actinomycetota</taxon>
        <taxon>Actinomycetes</taxon>
        <taxon>Mycobacteriales</taxon>
        <taxon>Corynebacteriaceae</taxon>
        <taxon>Corynebacterium</taxon>
    </lineage>
</organism>
<keyword evidence="2" id="KW-1185">Reference proteome</keyword>
<gene>
    <name evidence="1" type="ORF">ATK06_2089</name>
</gene>